<feature type="coiled-coil region" evidence="1">
    <location>
        <begin position="658"/>
        <end position="692"/>
    </location>
</feature>
<gene>
    <name evidence="4" type="ORF">V9T40_007225</name>
</gene>
<dbReference type="Pfam" id="PF02205">
    <property type="entry name" value="WH2"/>
    <property type="match status" value="1"/>
</dbReference>
<feature type="domain" description="WH2" evidence="3">
    <location>
        <begin position="292"/>
        <end position="309"/>
    </location>
</feature>
<feature type="compositionally biased region" description="Acidic residues" evidence="2">
    <location>
        <begin position="597"/>
        <end position="632"/>
    </location>
</feature>
<feature type="compositionally biased region" description="Basic and acidic residues" evidence="2">
    <location>
        <begin position="417"/>
        <end position="448"/>
    </location>
</feature>
<comment type="caution">
    <text evidence="4">The sequence shown here is derived from an EMBL/GenBank/DDBJ whole genome shotgun (WGS) entry which is preliminary data.</text>
</comment>
<dbReference type="EMBL" id="JBBCAQ010000002">
    <property type="protein sequence ID" value="KAK7605367.1"/>
    <property type="molecule type" value="Genomic_DNA"/>
</dbReference>
<feature type="region of interest" description="Disordered" evidence="2">
    <location>
        <begin position="400"/>
        <end position="448"/>
    </location>
</feature>
<accession>A0AAN9TX28</accession>
<evidence type="ECO:0000259" key="3">
    <source>
        <dbReference type="PROSITE" id="PS51082"/>
    </source>
</evidence>
<dbReference type="InterPro" id="IPR003124">
    <property type="entry name" value="WH2_dom"/>
</dbReference>
<feature type="region of interest" description="Disordered" evidence="2">
    <location>
        <begin position="1"/>
        <end position="53"/>
    </location>
</feature>
<dbReference type="Proteomes" id="UP001367676">
    <property type="component" value="Unassembled WGS sequence"/>
</dbReference>
<feature type="compositionally biased region" description="Basic and acidic residues" evidence="2">
    <location>
        <begin position="633"/>
        <end position="649"/>
    </location>
</feature>
<evidence type="ECO:0000313" key="5">
    <source>
        <dbReference type="Proteomes" id="UP001367676"/>
    </source>
</evidence>
<keyword evidence="1" id="KW-0175">Coiled coil</keyword>
<organism evidence="4 5">
    <name type="scientific">Parthenolecanium corni</name>
    <dbReference type="NCBI Taxonomy" id="536013"/>
    <lineage>
        <taxon>Eukaryota</taxon>
        <taxon>Metazoa</taxon>
        <taxon>Ecdysozoa</taxon>
        <taxon>Arthropoda</taxon>
        <taxon>Hexapoda</taxon>
        <taxon>Insecta</taxon>
        <taxon>Pterygota</taxon>
        <taxon>Neoptera</taxon>
        <taxon>Paraneoptera</taxon>
        <taxon>Hemiptera</taxon>
        <taxon>Sternorrhyncha</taxon>
        <taxon>Coccoidea</taxon>
        <taxon>Coccidae</taxon>
        <taxon>Parthenolecanium</taxon>
    </lineage>
</organism>
<dbReference type="PROSITE" id="PS51082">
    <property type="entry name" value="WH2"/>
    <property type="match status" value="1"/>
</dbReference>
<feature type="region of interest" description="Disordered" evidence="2">
    <location>
        <begin position="128"/>
        <end position="272"/>
    </location>
</feature>
<feature type="region of interest" description="Disordered" evidence="2">
    <location>
        <begin position="501"/>
        <end position="535"/>
    </location>
</feature>
<dbReference type="GO" id="GO:0003779">
    <property type="term" value="F:actin binding"/>
    <property type="evidence" value="ECO:0007669"/>
    <property type="project" value="InterPro"/>
</dbReference>
<keyword evidence="5" id="KW-1185">Reference proteome</keyword>
<dbReference type="AlphaFoldDB" id="A0AAN9TX28"/>
<feature type="compositionally biased region" description="Basic and acidic residues" evidence="2">
    <location>
        <begin position="400"/>
        <end position="410"/>
    </location>
</feature>
<feature type="compositionally biased region" description="Basic and acidic residues" evidence="2">
    <location>
        <begin position="224"/>
        <end position="256"/>
    </location>
</feature>
<feature type="compositionally biased region" description="Acidic residues" evidence="2">
    <location>
        <begin position="506"/>
        <end position="524"/>
    </location>
</feature>
<evidence type="ECO:0000313" key="4">
    <source>
        <dbReference type="EMBL" id="KAK7605367.1"/>
    </source>
</evidence>
<protein>
    <recommendedName>
        <fullName evidence="3">WH2 domain-containing protein</fullName>
    </recommendedName>
</protein>
<evidence type="ECO:0000256" key="1">
    <source>
        <dbReference type="SAM" id="Coils"/>
    </source>
</evidence>
<sequence length="701" mass="80287">MPVINPKEGSSNPQRTTFRPPWVKDGPSPLPMPSSPWAPRAREGAAGSEIKAENTAPRKLTKITIPVEPVNYNAVSINLCIMSNRNIRTIISSYNRLTSNNQNVVFDPLLYGNNVNSRQEKVIPISIARETNKPPAAQQQSTEKAQPSWRRDRNSHQQTANTTPTPYKPPAPRNEVKMPPTAPKPPPPPTMPAFTPPPPPPMAPLPPPPMTDAKPPQPFVRKPISKEKAAKLEALKSRPRRRPDWSDMMKEVESGRKLKHVQCNDRSAPVLPDMKAKGQFVYESEKKGEDNSHHKLLREIQGGVRLRKAKCNDRSKPNLDGLRKFRREMTIEEQLQKSVSMADVISAAVQPDELDDIDKVRDDLQSAKQMLALELRNKEATERENKRLVARLAILEAELEKEKSQRKTEPQKGPLVRTDEDERLISRLKEEASEAHRLAKDMEQKYHSTAEQLDNMRRKLESVWLRNQELENQMKAMSQGTPMNQLMRQPSKKFISIANGASVDLISDDEEEGTESESEEESENENAATQEKQISRELRLLTSKLGQFRVKQAAALKERRILREQLKKRQKEMREEKKKYKLLQKEVDKMAKLMKEADDDEYEPEDPILEEEEEASETESESEESEEEESEEELPRTASSEEKRKFLFERTKRHENRLSSLKKGNNLMKANIERLQDDINKQREISLTLQEDLNNILADLG</sequence>
<feature type="compositionally biased region" description="Polar residues" evidence="2">
    <location>
        <begin position="156"/>
        <end position="165"/>
    </location>
</feature>
<feature type="region of interest" description="Disordered" evidence="2">
    <location>
        <begin position="595"/>
        <end position="649"/>
    </location>
</feature>
<name>A0AAN9TX28_9HEMI</name>
<feature type="compositionally biased region" description="Pro residues" evidence="2">
    <location>
        <begin position="180"/>
        <end position="218"/>
    </location>
</feature>
<feature type="compositionally biased region" description="Polar residues" evidence="2">
    <location>
        <begin position="8"/>
        <end position="17"/>
    </location>
</feature>
<proteinExistence type="predicted"/>
<reference evidence="4 5" key="1">
    <citation type="submission" date="2024-03" db="EMBL/GenBank/DDBJ databases">
        <title>Adaptation during the transition from Ophiocordyceps entomopathogen to insect associate is accompanied by gene loss and intensified selection.</title>
        <authorList>
            <person name="Ward C.M."/>
            <person name="Onetto C.A."/>
            <person name="Borneman A.R."/>
        </authorList>
    </citation>
    <scope>NUCLEOTIDE SEQUENCE [LARGE SCALE GENOMIC DNA]</scope>
    <source>
        <strain evidence="4">AWRI1</strain>
        <tissue evidence="4">Single Adult Female</tissue>
    </source>
</reference>
<evidence type="ECO:0000256" key="2">
    <source>
        <dbReference type="SAM" id="MobiDB-lite"/>
    </source>
</evidence>